<organism evidence="2 3">
    <name type="scientific">Arthrobacter stackebrandtii</name>
    <dbReference type="NCBI Taxonomy" id="272161"/>
    <lineage>
        <taxon>Bacteria</taxon>
        <taxon>Bacillati</taxon>
        <taxon>Actinomycetota</taxon>
        <taxon>Actinomycetes</taxon>
        <taxon>Micrococcales</taxon>
        <taxon>Micrococcaceae</taxon>
        <taxon>Arthrobacter</taxon>
    </lineage>
</organism>
<dbReference type="RefSeq" id="WP_209681598.1">
    <property type="nucleotide sequence ID" value="NZ_JAGIOI010000001.1"/>
</dbReference>
<proteinExistence type="predicted"/>
<evidence type="ECO:0000313" key="2">
    <source>
        <dbReference type="EMBL" id="MBP2413972.1"/>
    </source>
</evidence>
<keyword evidence="1" id="KW-0812">Transmembrane</keyword>
<keyword evidence="1" id="KW-0472">Membrane</keyword>
<reference evidence="2 3" key="1">
    <citation type="submission" date="2021-03" db="EMBL/GenBank/DDBJ databases">
        <title>Sequencing the genomes of 1000 actinobacteria strains.</title>
        <authorList>
            <person name="Klenk H.-P."/>
        </authorList>
    </citation>
    <scope>NUCLEOTIDE SEQUENCE [LARGE SCALE GENOMIC DNA]</scope>
    <source>
        <strain evidence="2 3">DSM 16005</strain>
    </source>
</reference>
<name>A0ABS4YYW3_9MICC</name>
<accession>A0ABS4YYW3</accession>
<gene>
    <name evidence="2" type="ORF">JOF48_002771</name>
</gene>
<sequence>MGGISARRRRHLRWAVPLATAPAIYVAAMLGVAWTEQGLDRGALGAGWAWAAMLLLLLAVVGTVMALVRAARAGYRAFRHWRRDSGHLTKSERAAARRVASSATAWEEARVLQASLARHEVPPSISIWDVVPNPGEVFFLDVPAHYARHYGMEVPYSQTSAFYYGRPAFVLAGVGLTAMSNASRRRAAASQGVAQWREHQPCRLVVSNQRLLCRVGGRWLSFHYSAMTAVYPEVGDWTLITQYGATSPLMFSGLHVPAAAVFTVLGTHGPDAVAAHPSLQLLAAAGVSAHH</sequence>
<evidence type="ECO:0000313" key="3">
    <source>
        <dbReference type="Proteomes" id="UP000711614"/>
    </source>
</evidence>
<dbReference type="Proteomes" id="UP000711614">
    <property type="component" value="Unassembled WGS sequence"/>
</dbReference>
<keyword evidence="3" id="KW-1185">Reference proteome</keyword>
<feature type="transmembrane region" description="Helical" evidence="1">
    <location>
        <begin position="47"/>
        <end position="68"/>
    </location>
</feature>
<keyword evidence="1" id="KW-1133">Transmembrane helix</keyword>
<feature type="transmembrane region" description="Helical" evidence="1">
    <location>
        <begin position="12"/>
        <end position="35"/>
    </location>
</feature>
<protein>
    <submittedName>
        <fullName evidence="2">Uncharacterized protein</fullName>
    </submittedName>
</protein>
<evidence type="ECO:0000256" key="1">
    <source>
        <dbReference type="SAM" id="Phobius"/>
    </source>
</evidence>
<dbReference type="EMBL" id="JAGIOI010000001">
    <property type="protein sequence ID" value="MBP2413972.1"/>
    <property type="molecule type" value="Genomic_DNA"/>
</dbReference>
<comment type="caution">
    <text evidence="2">The sequence shown here is derived from an EMBL/GenBank/DDBJ whole genome shotgun (WGS) entry which is preliminary data.</text>
</comment>